<organism evidence="12 13">
    <name type="scientific">Alicyclobacillus vulcanalis</name>
    <dbReference type="NCBI Taxonomy" id="252246"/>
    <lineage>
        <taxon>Bacteria</taxon>
        <taxon>Bacillati</taxon>
        <taxon>Bacillota</taxon>
        <taxon>Bacilli</taxon>
        <taxon>Bacillales</taxon>
        <taxon>Alicyclobacillaceae</taxon>
        <taxon>Alicyclobacillus</taxon>
    </lineage>
</organism>
<dbReference type="InterPro" id="IPR027417">
    <property type="entry name" value="P-loop_NTPase"/>
</dbReference>
<keyword evidence="7" id="KW-0238">DNA-binding</keyword>
<evidence type="ECO:0000256" key="2">
    <source>
        <dbReference type="ARBA" id="ARBA00022705"/>
    </source>
</evidence>
<evidence type="ECO:0000313" key="12">
    <source>
        <dbReference type="EMBL" id="SIS88850.1"/>
    </source>
</evidence>
<evidence type="ECO:0000256" key="1">
    <source>
        <dbReference type="ARBA" id="ARBA00008428"/>
    </source>
</evidence>
<keyword evidence="8" id="KW-0413">Isomerase</keyword>
<dbReference type="Pfam" id="PF03796">
    <property type="entry name" value="DnaB_C"/>
    <property type="match status" value="1"/>
</dbReference>
<keyword evidence="4" id="KW-0378">Hydrolase</keyword>
<reference evidence="13" key="1">
    <citation type="submission" date="2017-01" db="EMBL/GenBank/DDBJ databases">
        <authorList>
            <person name="Varghese N."/>
            <person name="Submissions S."/>
        </authorList>
    </citation>
    <scope>NUCLEOTIDE SEQUENCE [LARGE SCALE GENOMIC DNA]</scope>
    <source>
        <strain evidence="13">DSM 16176</strain>
    </source>
</reference>
<dbReference type="GO" id="GO:0005524">
    <property type="term" value="F:ATP binding"/>
    <property type="evidence" value="ECO:0007669"/>
    <property type="project" value="UniProtKB-KW"/>
</dbReference>
<dbReference type="GO" id="GO:0003677">
    <property type="term" value="F:DNA binding"/>
    <property type="evidence" value="ECO:0007669"/>
    <property type="project" value="UniProtKB-KW"/>
</dbReference>
<dbReference type="InterPro" id="IPR016136">
    <property type="entry name" value="DNA_helicase_N/primase_C"/>
</dbReference>
<feature type="domain" description="SF4 helicase" evidence="11">
    <location>
        <begin position="185"/>
        <end position="441"/>
    </location>
</feature>
<dbReference type="SUPFAM" id="SSF48024">
    <property type="entry name" value="N-terminal domain of DnaB helicase"/>
    <property type="match status" value="1"/>
</dbReference>
<dbReference type="GO" id="GO:0006260">
    <property type="term" value="P:DNA replication"/>
    <property type="evidence" value="ECO:0007669"/>
    <property type="project" value="UniProtKB-KW"/>
</dbReference>
<dbReference type="Pfam" id="PF00772">
    <property type="entry name" value="DnaB"/>
    <property type="match status" value="1"/>
</dbReference>
<dbReference type="GO" id="GO:0016787">
    <property type="term" value="F:hydrolase activity"/>
    <property type="evidence" value="ECO:0007669"/>
    <property type="project" value="UniProtKB-KW"/>
</dbReference>
<dbReference type="SUPFAM" id="SSF52540">
    <property type="entry name" value="P-loop containing nucleoside triphosphate hydrolases"/>
    <property type="match status" value="1"/>
</dbReference>
<dbReference type="InterPro" id="IPR036185">
    <property type="entry name" value="DNA_heli_DnaB-like_N_sf"/>
</dbReference>
<gene>
    <name evidence="12" type="ORF">SAMN05421799_10663</name>
</gene>
<dbReference type="Gene3D" id="3.40.50.300">
    <property type="entry name" value="P-loop containing nucleotide triphosphate hydrolases"/>
    <property type="match status" value="1"/>
</dbReference>
<evidence type="ECO:0000256" key="3">
    <source>
        <dbReference type="ARBA" id="ARBA00022741"/>
    </source>
</evidence>
<evidence type="ECO:0000256" key="8">
    <source>
        <dbReference type="ARBA" id="ARBA00023235"/>
    </source>
</evidence>
<dbReference type="OrthoDB" id="2537151at2"/>
<protein>
    <recommendedName>
        <fullName evidence="9">DNA 5'-3' helicase</fullName>
        <ecNumber evidence="9">5.6.2.3</ecNumber>
    </recommendedName>
</protein>
<sequence>MGRPVATAREAYSDDGPLMPISTVRHEENLISCVLYHNEVLDDPDVWVKPGMFQDEALGRIWGAILELHEANEPISAASLGGPYHRFVQAIGIERWADISTSYVPASDAQKLAKWIREGFNRRVLQDVANRILLAARDPEKRDDELIEMLSDSLLYLETESDAERVSVGDKALTAYYEWLLKIDEGGVEHGILTGWTSLDILTLGWKRKDLIVVGGRTSVGKSAFSIEVALRAARQGYKVLIFSLEMSEEQVRMRMAANLARVPLHLIVTGKVKKDDLDRMNNLGPFIAKIGVCDKRGMTAEEIAAEMRRYKRKYGLDLVIVDYIQEIDEKPLKQDTAGAALARVTRKLRKAAQVCDCAVMTLSQLRREAEGKAPTLADLFGSSGIETGADMIILLHRERDEENKNALQVHVAKHRNGPTGKIEMHYDPERQTIHEFETRREYE</sequence>
<dbReference type="STRING" id="252246.SAMN05421799_10663"/>
<name>A0A1N7MS03_9BACL</name>
<proteinExistence type="inferred from homology"/>
<evidence type="ECO:0000256" key="7">
    <source>
        <dbReference type="ARBA" id="ARBA00023125"/>
    </source>
</evidence>
<dbReference type="InterPro" id="IPR007694">
    <property type="entry name" value="DNA_helicase_DnaB-like_C"/>
</dbReference>
<dbReference type="PROSITE" id="PS51199">
    <property type="entry name" value="SF4_HELICASE"/>
    <property type="match status" value="1"/>
</dbReference>
<evidence type="ECO:0000256" key="4">
    <source>
        <dbReference type="ARBA" id="ARBA00022801"/>
    </source>
</evidence>
<evidence type="ECO:0000259" key="11">
    <source>
        <dbReference type="PROSITE" id="PS51199"/>
    </source>
</evidence>
<dbReference type="GO" id="GO:0005829">
    <property type="term" value="C:cytosol"/>
    <property type="evidence" value="ECO:0007669"/>
    <property type="project" value="TreeGrafter"/>
</dbReference>
<comment type="catalytic activity">
    <reaction evidence="10">
        <text>ATP + H2O = ADP + phosphate + H(+)</text>
        <dbReference type="Rhea" id="RHEA:13065"/>
        <dbReference type="ChEBI" id="CHEBI:15377"/>
        <dbReference type="ChEBI" id="CHEBI:15378"/>
        <dbReference type="ChEBI" id="CHEBI:30616"/>
        <dbReference type="ChEBI" id="CHEBI:43474"/>
        <dbReference type="ChEBI" id="CHEBI:456216"/>
        <dbReference type="EC" id="5.6.2.3"/>
    </reaction>
</comment>
<evidence type="ECO:0000313" key="13">
    <source>
        <dbReference type="Proteomes" id="UP000186156"/>
    </source>
</evidence>
<evidence type="ECO:0000256" key="5">
    <source>
        <dbReference type="ARBA" id="ARBA00022806"/>
    </source>
</evidence>
<keyword evidence="6" id="KW-0067">ATP-binding</keyword>
<comment type="similarity">
    <text evidence="1">Belongs to the helicase family. DnaB subfamily.</text>
</comment>
<dbReference type="EMBL" id="FTOO01000006">
    <property type="protein sequence ID" value="SIS88850.1"/>
    <property type="molecule type" value="Genomic_DNA"/>
</dbReference>
<accession>A0A1N7MS03</accession>
<dbReference type="RefSeq" id="WP_084182539.1">
    <property type="nucleotide sequence ID" value="NZ_FTOO01000006.1"/>
</dbReference>
<keyword evidence="3" id="KW-0547">Nucleotide-binding</keyword>
<dbReference type="PANTHER" id="PTHR30153">
    <property type="entry name" value="REPLICATIVE DNA HELICASE DNAB"/>
    <property type="match status" value="1"/>
</dbReference>
<keyword evidence="2" id="KW-0235">DNA replication</keyword>
<dbReference type="Gene3D" id="1.10.860.10">
    <property type="entry name" value="DNAb Helicase, Chain A"/>
    <property type="match status" value="1"/>
</dbReference>
<dbReference type="InterPro" id="IPR007693">
    <property type="entry name" value="DNA_helicase_DnaB-like_N"/>
</dbReference>
<evidence type="ECO:0000256" key="10">
    <source>
        <dbReference type="ARBA" id="ARBA00048954"/>
    </source>
</evidence>
<dbReference type="PANTHER" id="PTHR30153:SF2">
    <property type="entry name" value="REPLICATIVE DNA HELICASE"/>
    <property type="match status" value="1"/>
</dbReference>
<dbReference type="GO" id="GO:0043139">
    <property type="term" value="F:5'-3' DNA helicase activity"/>
    <property type="evidence" value="ECO:0007669"/>
    <property type="project" value="UniProtKB-EC"/>
</dbReference>
<evidence type="ECO:0000256" key="6">
    <source>
        <dbReference type="ARBA" id="ARBA00022840"/>
    </source>
</evidence>
<keyword evidence="5 12" id="KW-0347">Helicase</keyword>
<keyword evidence="13" id="KW-1185">Reference proteome</keyword>
<dbReference type="AlphaFoldDB" id="A0A1N7MS03"/>
<evidence type="ECO:0000256" key="9">
    <source>
        <dbReference type="ARBA" id="ARBA00044969"/>
    </source>
</evidence>
<dbReference type="EC" id="5.6.2.3" evidence="9"/>
<dbReference type="Proteomes" id="UP000186156">
    <property type="component" value="Unassembled WGS sequence"/>
</dbReference>